<evidence type="ECO:0000313" key="2">
    <source>
        <dbReference type="EMBL" id="MBF4768955.1"/>
    </source>
</evidence>
<evidence type="ECO:0000259" key="1">
    <source>
        <dbReference type="PROSITE" id="PS51186"/>
    </source>
</evidence>
<dbReference type="RefSeq" id="WP_194697106.1">
    <property type="nucleotide sequence ID" value="NZ_JADKPO010000019.1"/>
</dbReference>
<evidence type="ECO:0000313" key="3">
    <source>
        <dbReference type="Proteomes" id="UP000660668"/>
    </source>
</evidence>
<organism evidence="2 3">
    <name type="scientific">Nocardioides agariphilus</name>
    <dbReference type="NCBI Taxonomy" id="433664"/>
    <lineage>
        <taxon>Bacteria</taxon>
        <taxon>Bacillati</taxon>
        <taxon>Actinomycetota</taxon>
        <taxon>Actinomycetes</taxon>
        <taxon>Propionibacteriales</taxon>
        <taxon>Nocardioidaceae</taxon>
        <taxon>Nocardioides</taxon>
    </lineage>
</organism>
<feature type="domain" description="N-acetyltransferase" evidence="1">
    <location>
        <begin position="152"/>
        <end position="302"/>
    </location>
</feature>
<dbReference type="SUPFAM" id="SSF55729">
    <property type="entry name" value="Acyl-CoA N-acyltransferases (Nat)"/>
    <property type="match status" value="1"/>
</dbReference>
<reference evidence="2" key="1">
    <citation type="submission" date="2020-11" db="EMBL/GenBank/DDBJ databases">
        <title>Nocardioides cynanchi sp. nov., isolated from soil of rhizosphere of Cynanchum wilfordii.</title>
        <authorList>
            <person name="Lee J.-S."/>
            <person name="Suh M.K."/>
            <person name="Kim J.-S."/>
        </authorList>
    </citation>
    <scope>NUCLEOTIDE SEQUENCE</scope>
    <source>
        <strain evidence="2">KCTC 19276</strain>
    </source>
</reference>
<proteinExistence type="predicted"/>
<dbReference type="InterPro" id="IPR000182">
    <property type="entry name" value="GNAT_dom"/>
</dbReference>
<accession>A0A930VS69</accession>
<dbReference type="GO" id="GO:0016747">
    <property type="term" value="F:acyltransferase activity, transferring groups other than amino-acyl groups"/>
    <property type="evidence" value="ECO:0007669"/>
    <property type="project" value="InterPro"/>
</dbReference>
<dbReference type="EMBL" id="JADKPO010000019">
    <property type="protein sequence ID" value="MBF4768955.1"/>
    <property type="molecule type" value="Genomic_DNA"/>
</dbReference>
<dbReference type="PROSITE" id="PS51186">
    <property type="entry name" value="GNAT"/>
    <property type="match status" value="1"/>
</dbReference>
<gene>
    <name evidence="2" type="ORF">ISU10_14405</name>
</gene>
<dbReference type="AlphaFoldDB" id="A0A930VS69"/>
<comment type="caution">
    <text evidence="2">The sequence shown here is derived from an EMBL/GenBank/DDBJ whole genome shotgun (WGS) entry which is preliminary data.</text>
</comment>
<sequence>MISAVELAADQRAAVRAMIERRILERRLAAGMHPSLAARAAERIYANTTDDESARTQAWALRDLMTDLGTAWTHARDRRAYLADLDVPVEHAHEALVAIMAELAGQELELLALDLPAGDEVAAAAIASTQAELQSTQMQLDLATPVENPLRVELRPMTETEFAAYRATAVEAYAQDLFDSGAFLDLESALESAATQTAHLLPAGRDSPGHHLWTAYDGHVPVGILWIFAGGDAAFIYDIEVRTDQRRLGYGREILDAGALAAGRLGAEAVGLNVFGHNDGARALYETAGYATTEQSYRIDLA</sequence>
<name>A0A930VS69_9ACTN</name>
<dbReference type="Proteomes" id="UP000660668">
    <property type="component" value="Unassembled WGS sequence"/>
</dbReference>
<dbReference type="InterPro" id="IPR016181">
    <property type="entry name" value="Acyl_CoA_acyltransferase"/>
</dbReference>
<protein>
    <submittedName>
        <fullName evidence="2">GNAT family N-acetyltransferase</fullName>
    </submittedName>
</protein>
<dbReference type="Pfam" id="PF00583">
    <property type="entry name" value="Acetyltransf_1"/>
    <property type="match status" value="1"/>
</dbReference>
<dbReference type="Gene3D" id="3.40.630.30">
    <property type="match status" value="1"/>
</dbReference>
<keyword evidence="3" id="KW-1185">Reference proteome</keyword>